<evidence type="ECO:0000256" key="4">
    <source>
        <dbReference type="SAM" id="Coils"/>
    </source>
</evidence>
<dbReference type="PANTHER" id="PTHR10903:SF182">
    <property type="entry name" value="GTPASE IMAP FAMILY MEMBER 4"/>
    <property type="match status" value="1"/>
</dbReference>
<reference evidence="7" key="3">
    <citation type="submission" date="2025-09" db="UniProtKB">
        <authorList>
            <consortium name="Ensembl"/>
        </authorList>
    </citation>
    <scope>IDENTIFICATION</scope>
</reference>
<dbReference type="InterPro" id="IPR045058">
    <property type="entry name" value="GIMA/IAN/Toc"/>
</dbReference>
<protein>
    <recommendedName>
        <fullName evidence="6">AIG1-type G domain-containing protein</fullName>
    </recommendedName>
</protein>
<reference evidence="7 8" key="1">
    <citation type="journal article" date="2020" name="Nat. Commun.">
        <title>Donkey genomes provide new insights into domestication and selection for coat color.</title>
        <authorList>
            <person name="Wang"/>
            <person name="C."/>
            <person name="Li"/>
            <person name="H."/>
            <person name="Guo"/>
            <person name="Y."/>
            <person name="Huang"/>
            <person name="J."/>
            <person name="Sun"/>
            <person name="Y."/>
            <person name="Min"/>
            <person name="J."/>
            <person name="Wang"/>
            <person name="J."/>
            <person name="Fang"/>
            <person name="X."/>
            <person name="Zhao"/>
            <person name="Z."/>
            <person name="Wang"/>
            <person name="S."/>
            <person name="Zhang"/>
            <person name="Y."/>
            <person name="Liu"/>
            <person name="Q."/>
            <person name="Jiang"/>
            <person name="Q."/>
            <person name="Wang"/>
            <person name="X."/>
            <person name="Guo"/>
            <person name="Y."/>
            <person name="Yang"/>
            <person name="C."/>
            <person name="Wang"/>
            <person name="Y."/>
            <person name="Tian"/>
            <person name="F."/>
            <person name="Zhuang"/>
            <person name="G."/>
            <person name="Fan"/>
            <person name="Y."/>
            <person name="Gao"/>
            <person name="Q."/>
            <person name="Li"/>
            <person name="Y."/>
            <person name="Ju"/>
            <person name="Z."/>
            <person name="Li"/>
            <person name="J."/>
            <person name="Li"/>
            <person name="R."/>
            <person name="Hou"/>
            <person name="M."/>
            <person name="Yang"/>
            <person name="G."/>
            <person name="Liu"/>
            <person name="G."/>
            <person name="Liu"/>
            <person name="W."/>
            <person name="Guo"/>
            <person name="J."/>
            <person name="Pan"/>
            <person name="S."/>
            <person name="Fan"/>
            <person name="G."/>
            <person name="Zhang"/>
            <person name="W."/>
            <person name="Zhang"/>
            <person name="R."/>
            <person name="Yu"/>
            <person name="J."/>
            <person name="Zhang"/>
            <person name="X."/>
            <person name="Yin"/>
            <person name="Q."/>
            <person name="Ji"/>
            <person name="C."/>
            <person name="Jin"/>
            <person name="Y."/>
            <person name="Yue"/>
            <person name="G."/>
            <person name="Liu"/>
            <person name="M."/>
            <person name="Xu"/>
            <person name="J."/>
            <person name="Liu"/>
            <person name="S."/>
            <person name="Jordana"/>
            <person name="J."/>
            <person name="Noce"/>
            <person name="A."/>
            <person name="Amills"/>
            <person name="M."/>
            <person name="Wu"/>
            <person name="D.D."/>
            <person name="Li"/>
            <person name="S."/>
            <person name="Zhou"/>
            <person name="X. and Zhong"/>
            <person name="J."/>
        </authorList>
    </citation>
    <scope>NUCLEOTIDE SEQUENCE [LARGE SCALE GENOMIC DNA]</scope>
</reference>
<evidence type="ECO:0000256" key="3">
    <source>
        <dbReference type="ARBA" id="ARBA00023134"/>
    </source>
</evidence>
<feature type="domain" description="AIG1-type G" evidence="6">
    <location>
        <begin position="111"/>
        <end position="313"/>
    </location>
</feature>
<feature type="region of interest" description="Disordered" evidence="5">
    <location>
        <begin position="1"/>
        <end position="21"/>
    </location>
</feature>
<evidence type="ECO:0000313" key="8">
    <source>
        <dbReference type="Proteomes" id="UP000694387"/>
    </source>
</evidence>
<organism evidence="7 8">
    <name type="scientific">Equus asinus</name>
    <name type="common">Donkey</name>
    <name type="synonym">Equus africanus asinus</name>
    <dbReference type="NCBI Taxonomy" id="9793"/>
    <lineage>
        <taxon>Eukaryota</taxon>
        <taxon>Metazoa</taxon>
        <taxon>Chordata</taxon>
        <taxon>Craniata</taxon>
        <taxon>Vertebrata</taxon>
        <taxon>Euteleostomi</taxon>
        <taxon>Mammalia</taxon>
        <taxon>Eutheria</taxon>
        <taxon>Laurasiatheria</taxon>
        <taxon>Perissodactyla</taxon>
        <taxon>Equidae</taxon>
        <taxon>Equus</taxon>
    </lineage>
</organism>
<keyword evidence="8" id="KW-1185">Reference proteome</keyword>
<evidence type="ECO:0000259" key="6">
    <source>
        <dbReference type="PROSITE" id="PS51720"/>
    </source>
</evidence>
<dbReference type="AlphaFoldDB" id="A0A9L0JMF2"/>
<dbReference type="Pfam" id="PF04548">
    <property type="entry name" value="AIG1"/>
    <property type="match status" value="1"/>
</dbReference>
<dbReference type="PROSITE" id="PS51720">
    <property type="entry name" value="G_AIG1"/>
    <property type="match status" value="1"/>
</dbReference>
<dbReference type="GO" id="GO:0005829">
    <property type="term" value="C:cytosol"/>
    <property type="evidence" value="ECO:0007669"/>
    <property type="project" value="TreeGrafter"/>
</dbReference>
<feature type="coiled-coil region" evidence="4">
    <location>
        <begin position="324"/>
        <end position="377"/>
    </location>
</feature>
<gene>
    <name evidence="7" type="primary">LOC106831034</name>
</gene>
<dbReference type="GeneTree" id="ENSGT00940000159317"/>
<dbReference type="GO" id="GO:0005525">
    <property type="term" value="F:GTP binding"/>
    <property type="evidence" value="ECO:0007669"/>
    <property type="project" value="UniProtKB-KW"/>
</dbReference>
<dbReference type="InterPro" id="IPR006703">
    <property type="entry name" value="G_AIG1"/>
</dbReference>
<dbReference type="InterPro" id="IPR027417">
    <property type="entry name" value="P-loop_NTPase"/>
</dbReference>
<dbReference type="SUPFAM" id="SSF52540">
    <property type="entry name" value="P-loop containing nucleoside triphosphate hydrolases"/>
    <property type="match status" value="1"/>
</dbReference>
<dbReference type="PANTHER" id="PTHR10903">
    <property type="entry name" value="GTPASE, IMAP FAMILY MEMBER-RELATED"/>
    <property type="match status" value="1"/>
</dbReference>
<keyword evidence="3" id="KW-0342">GTP-binding</keyword>
<dbReference type="CDD" id="cd22249">
    <property type="entry name" value="UDM1_RNF168_RNF169-like"/>
    <property type="match status" value="1"/>
</dbReference>
<evidence type="ECO:0000313" key="7">
    <source>
        <dbReference type="Ensembl" id="ENSEASP00005051157.1"/>
    </source>
</evidence>
<keyword evidence="4" id="KW-0175">Coiled coil</keyword>
<sequence length="412" mass="46977">MAARYHSSCSNPSEPRSCRGERVPWLPRPGGFLSEQEQTICNLLSHFLFVRPALSFLPRPSMLSPHDAVEQQRRREVELSGLIPGSMRVLMSYFPLCGHTKPGLGDQNPRDLQLRLVLVGKTGAGKSSTGNSILGKKVFNFGLAAKSITKSCEKGSSSWHGKTIVVVDTPGVFDTEVQDADTCKEIARCILLTSPGPHALLLVVSLGRYTQEEQKATEKILKMFGHKARRYMILLFTRKDDLEETHFRDYLKVAPKVIQELMKEFGDRYCLFNNKATGAEQEAQRAQLLALVEHVVMQNEGGCYTNEMYQRAEEEIQKQIEVVHERYRAELEREKALIREEYEEKIRKLEDELEQQKKMAQMERELAEREIVCASRQRNAREEVESQNGILELIFGALKIASFVISQLFRED</sequence>
<evidence type="ECO:0000256" key="2">
    <source>
        <dbReference type="ARBA" id="ARBA00022741"/>
    </source>
</evidence>
<dbReference type="Gene3D" id="3.40.50.300">
    <property type="entry name" value="P-loop containing nucleotide triphosphate hydrolases"/>
    <property type="match status" value="1"/>
</dbReference>
<dbReference type="Ensembl" id="ENSEAST00005068878.1">
    <property type="protein sequence ID" value="ENSEASP00005051157.1"/>
    <property type="gene ID" value="ENSEASG00005035594.1"/>
</dbReference>
<evidence type="ECO:0000256" key="1">
    <source>
        <dbReference type="ARBA" id="ARBA00008535"/>
    </source>
</evidence>
<comment type="similarity">
    <text evidence="1">Belongs to the TRAFAC class TrmE-Era-EngA-EngB-Septin-like GTPase superfamily. AIG1/Toc34/Toc159-like paraseptin GTPase family. IAN subfamily.</text>
</comment>
<proteinExistence type="inferred from homology"/>
<dbReference type="CDD" id="cd01852">
    <property type="entry name" value="AIG1"/>
    <property type="match status" value="1"/>
</dbReference>
<dbReference type="Proteomes" id="UP000694387">
    <property type="component" value="Chromosome 2"/>
</dbReference>
<keyword evidence="2" id="KW-0547">Nucleotide-binding</keyword>
<accession>A0A9L0JMF2</accession>
<evidence type="ECO:0000256" key="5">
    <source>
        <dbReference type="SAM" id="MobiDB-lite"/>
    </source>
</evidence>
<reference evidence="7" key="2">
    <citation type="submission" date="2025-08" db="UniProtKB">
        <authorList>
            <consortium name="Ensembl"/>
        </authorList>
    </citation>
    <scope>IDENTIFICATION</scope>
</reference>
<name>A0A9L0JMF2_EQUAS</name>
<dbReference type="FunFam" id="3.40.50.300:FF:000366">
    <property type="entry name" value="GTPase, IMAP family member 2"/>
    <property type="match status" value="1"/>
</dbReference>